<proteinExistence type="predicted"/>
<evidence type="ECO:0000313" key="2">
    <source>
        <dbReference type="Proteomes" id="UP000283482"/>
    </source>
</evidence>
<reference evidence="1 2" key="1">
    <citation type="submission" date="2018-08" db="EMBL/GenBank/DDBJ databases">
        <title>A genome reference for cultivated species of the human gut microbiota.</title>
        <authorList>
            <person name="Zou Y."/>
            <person name="Xue W."/>
            <person name="Luo G."/>
        </authorList>
    </citation>
    <scope>NUCLEOTIDE SEQUENCE [LARGE SCALE GENOMIC DNA]</scope>
    <source>
        <strain evidence="1 2">AM40-34</strain>
    </source>
</reference>
<sequence length="62" mass="7362">MNRKEYQEHCKHYSPYSGQCYKKSFISSMTSNMYVNIRCDGKCPRMSNYDKRNKLNSLGRAL</sequence>
<evidence type="ECO:0000313" key="1">
    <source>
        <dbReference type="EMBL" id="RHB25135.1"/>
    </source>
</evidence>
<gene>
    <name evidence="1" type="ORF">DW889_14645</name>
</gene>
<dbReference type="AlphaFoldDB" id="A0A413UX99"/>
<dbReference type="Proteomes" id="UP000283482">
    <property type="component" value="Unassembled WGS sequence"/>
</dbReference>
<dbReference type="EMBL" id="QSGN01000047">
    <property type="protein sequence ID" value="RHB25135.1"/>
    <property type="molecule type" value="Genomic_DNA"/>
</dbReference>
<comment type="caution">
    <text evidence="1">The sequence shown here is derived from an EMBL/GenBank/DDBJ whole genome shotgun (WGS) entry which is preliminary data.</text>
</comment>
<accession>A0A413UX99</accession>
<organism evidence="1 2">
    <name type="scientific">Bacteroides stercoris</name>
    <dbReference type="NCBI Taxonomy" id="46506"/>
    <lineage>
        <taxon>Bacteria</taxon>
        <taxon>Pseudomonadati</taxon>
        <taxon>Bacteroidota</taxon>
        <taxon>Bacteroidia</taxon>
        <taxon>Bacteroidales</taxon>
        <taxon>Bacteroidaceae</taxon>
        <taxon>Bacteroides</taxon>
    </lineage>
</organism>
<name>A0A413UX99_BACSE</name>
<protein>
    <submittedName>
        <fullName evidence="1">Uncharacterized protein</fullName>
    </submittedName>
</protein>